<evidence type="ECO:0000256" key="8">
    <source>
        <dbReference type="ARBA" id="ARBA00025217"/>
    </source>
</evidence>
<dbReference type="FunFam" id="3.40.50.620:FF:000042">
    <property type="entry name" value="Isoleucine--tRNA ligase"/>
    <property type="match status" value="1"/>
</dbReference>
<dbReference type="HAMAP" id="MF_02002">
    <property type="entry name" value="Ile_tRNA_synth_type1"/>
    <property type="match status" value="1"/>
</dbReference>
<name>A0A6B8M4P3_9HYPH</name>
<keyword evidence="2 10" id="KW-0963">Cytoplasm</keyword>
<dbReference type="PROSITE" id="PS00178">
    <property type="entry name" value="AA_TRNA_LIGASE_I"/>
    <property type="match status" value="1"/>
</dbReference>
<keyword evidence="3 10" id="KW-0436">Ligase</keyword>
<dbReference type="SUPFAM" id="SSF47323">
    <property type="entry name" value="Anticodon-binding domain of a subclass of class I aminoacyl-tRNA synthetases"/>
    <property type="match status" value="1"/>
</dbReference>
<organism evidence="13 14">
    <name type="scientific">Methylocystis parvus</name>
    <dbReference type="NCBI Taxonomy" id="134"/>
    <lineage>
        <taxon>Bacteria</taxon>
        <taxon>Pseudomonadati</taxon>
        <taxon>Pseudomonadota</taxon>
        <taxon>Alphaproteobacteria</taxon>
        <taxon>Hyphomicrobiales</taxon>
        <taxon>Methylocystaceae</taxon>
        <taxon>Methylocystis</taxon>
    </lineage>
</organism>
<comment type="caution">
    <text evidence="10">Lacks conserved residue(s) required for the propagation of feature annotation.</text>
</comment>
<gene>
    <name evidence="10" type="primary">ileS</name>
    <name evidence="13" type="ORF">F7D14_06130</name>
</gene>
<evidence type="ECO:0000259" key="12">
    <source>
        <dbReference type="Pfam" id="PF08264"/>
    </source>
</evidence>
<protein>
    <recommendedName>
        <fullName evidence="10">Isoleucine--tRNA ligase</fullName>
        <ecNumber evidence="10">6.1.1.5</ecNumber>
    </recommendedName>
    <alternativeName>
        <fullName evidence="10">Isoleucyl-tRNA synthetase</fullName>
        <shortName evidence="10">IleRS</shortName>
    </alternativeName>
</protein>
<comment type="function">
    <text evidence="8 10">Catalyzes the attachment of isoleucine to tRNA(Ile). As IleRS can inadvertently accommodate and process structurally similar amino acids such as valine, to avoid such errors it has two additional distinct tRNA(Ile)-dependent editing activities. One activity is designated as 'pretransfer' editing and involves the hydrolysis of activated Val-AMP. The other activity is designated 'posttransfer' editing and involves deacylation of mischarged Val-tRNA(Ile).</text>
</comment>
<feature type="binding site" evidence="10">
    <location>
        <position position="708"/>
    </location>
    <ligand>
        <name>ATP</name>
        <dbReference type="ChEBI" id="CHEBI:30616"/>
    </ligand>
</feature>
<dbReference type="InterPro" id="IPR009008">
    <property type="entry name" value="Val/Leu/Ile-tRNA-synth_edit"/>
</dbReference>
<dbReference type="InterPro" id="IPR002301">
    <property type="entry name" value="Ile-tRNA-ligase"/>
</dbReference>
<dbReference type="PANTHER" id="PTHR42765:SF1">
    <property type="entry name" value="ISOLEUCINE--TRNA LIGASE, MITOCHONDRIAL"/>
    <property type="match status" value="1"/>
</dbReference>
<reference evidence="13 14" key="1">
    <citation type="submission" date="2019-09" db="EMBL/GenBank/DDBJ databases">
        <title>Isolation and complete genome sequencing of Methylocystis species.</title>
        <authorList>
            <person name="Rumah B.L."/>
            <person name="Stead C.E."/>
            <person name="Stevens B.C."/>
            <person name="Minton N.P."/>
            <person name="Grosse-Honebrink A."/>
            <person name="Zhang Y."/>
        </authorList>
    </citation>
    <scope>NUCLEOTIDE SEQUENCE [LARGE SCALE GENOMIC DNA]</scope>
    <source>
        <strain evidence="13 14">BRCS2</strain>
    </source>
</reference>
<dbReference type="GO" id="GO:0006428">
    <property type="term" value="P:isoleucyl-tRNA aminoacylation"/>
    <property type="evidence" value="ECO:0007669"/>
    <property type="project" value="UniProtKB-UniRule"/>
</dbReference>
<feature type="short sequence motif" description="'KMSKS' region" evidence="10">
    <location>
        <begin position="705"/>
        <end position="709"/>
    </location>
</feature>
<dbReference type="InterPro" id="IPR001412">
    <property type="entry name" value="aa-tRNA-synth_I_CS"/>
</dbReference>
<keyword evidence="14" id="KW-1185">Reference proteome</keyword>
<dbReference type="PRINTS" id="PR00984">
    <property type="entry name" value="TRNASYNTHILE"/>
</dbReference>
<feature type="binding site" evidence="10">
    <location>
        <position position="664"/>
    </location>
    <ligand>
        <name>L-isoleucyl-5'-AMP</name>
        <dbReference type="ChEBI" id="CHEBI:178002"/>
    </ligand>
</feature>
<evidence type="ECO:0000256" key="7">
    <source>
        <dbReference type="ARBA" id="ARBA00023146"/>
    </source>
</evidence>
<dbReference type="GO" id="GO:0000049">
    <property type="term" value="F:tRNA binding"/>
    <property type="evidence" value="ECO:0007669"/>
    <property type="project" value="InterPro"/>
</dbReference>
<comment type="subunit">
    <text evidence="10">Monomer.</text>
</comment>
<dbReference type="PANTHER" id="PTHR42765">
    <property type="entry name" value="SOLEUCYL-TRNA SYNTHETASE"/>
    <property type="match status" value="1"/>
</dbReference>
<evidence type="ECO:0000259" key="11">
    <source>
        <dbReference type="Pfam" id="PF00133"/>
    </source>
</evidence>
<keyword evidence="4 10" id="KW-0547">Nucleotide-binding</keyword>
<proteinExistence type="inferred from homology"/>
<dbReference type="InterPro" id="IPR023585">
    <property type="entry name" value="Ile-tRNA-ligase_type1"/>
</dbReference>
<feature type="domain" description="Methionyl/Valyl/Leucyl/Isoleucyl-tRNA synthetase anticodon-binding" evidence="12">
    <location>
        <begin position="788"/>
        <end position="937"/>
    </location>
</feature>
<accession>A0A6B8M4P3</accession>
<dbReference type="FunFam" id="3.90.740.10:FF:000022">
    <property type="entry name" value="Isoleucine--tRNA ligase"/>
    <property type="match status" value="1"/>
</dbReference>
<evidence type="ECO:0000256" key="2">
    <source>
        <dbReference type="ARBA" id="ARBA00022490"/>
    </source>
</evidence>
<evidence type="ECO:0000256" key="9">
    <source>
        <dbReference type="ARBA" id="ARBA00048359"/>
    </source>
</evidence>
<dbReference type="EMBL" id="CP044331">
    <property type="protein sequence ID" value="QGM97092.1"/>
    <property type="molecule type" value="Genomic_DNA"/>
</dbReference>
<dbReference type="Gene3D" id="3.90.740.10">
    <property type="entry name" value="Valyl/Leucyl/Isoleucyl-tRNA synthetase, editing domain"/>
    <property type="match status" value="1"/>
</dbReference>
<evidence type="ECO:0000256" key="3">
    <source>
        <dbReference type="ARBA" id="ARBA00022598"/>
    </source>
</evidence>
<feature type="domain" description="Aminoacyl-tRNA synthetase class Ia" evidence="11">
    <location>
        <begin position="35"/>
        <end position="463"/>
    </location>
</feature>
<comment type="similarity">
    <text evidence="1 10">Belongs to the class-I aminoacyl-tRNA synthetase family. IleS type 1 subfamily.</text>
</comment>
<feature type="short sequence motif" description="'HIGH' region" evidence="10">
    <location>
        <begin position="65"/>
        <end position="75"/>
    </location>
</feature>
<evidence type="ECO:0000256" key="1">
    <source>
        <dbReference type="ARBA" id="ARBA00006887"/>
    </source>
</evidence>
<dbReference type="InterPro" id="IPR050081">
    <property type="entry name" value="Ile-tRNA_ligase"/>
</dbReference>
<evidence type="ECO:0000256" key="5">
    <source>
        <dbReference type="ARBA" id="ARBA00022840"/>
    </source>
</evidence>
<sequence>MNDETPKGPDYSKSLYLPETDFPMRAGLPQREPEFLKRWAEIGLNEKMREAAKGRPKFTLHDGPPYANGNIHIGHALNKILKDVVTRSQRMTGKDCVYVPGWDCHGLPIEWKIEEENYRAKGRKKPDFAQPDEMIAFRRECRAYAENWLSIQREEFKRLGVAGEWDHPYATMAYPAEAIIAREIMKFAENGLLYRGSKPVMWSVVEKTALAEAEVEYEDHTSDTVWVAFPIPRGAEEDLSDARVVIWTTTPWTLPGNRAISFSSKISYGLYRVTQAPDKNWAFPGAKFILADKLASDVFKAAKVDGFERLRDVSADELKDLVCAHPLAHLRYVFDVPLFDGDHVTDDAGTGFVHTAPGHGREDFDIWMVNGRRLAESGIDARIPYTVDEDGFYTKDAPGFDGRRVLTEKGEKGDANEAVIAELIKAGNLIARGRLKHQYPHSWRSKKPVIFRNTPQWFIAMDKPFGAAPYLPLAGRSAVEDRRVGGGAGEPHPEALRASTLPVKGRDEAAARAGANNPTLRDIALEEISRTQWTPAAGENRIRGMIANRPDWVVSRQRAWGVPIAVFVRKGTHEILVDARVNARIVEAFEKEGADAWYETRAAERFLAPEYAPNDYEKVADVLDVWFDSGSTHAFVLDDPKNFPALAGIHRKRDGGEDEVMYLEGSDQHRGWFHSSLLESCGARGRAPYDAVLTHGFVLDEKGRKMSKSLGNVVAPQKVIADSGADILRLWVAASDYADDLRVGPEILKTFVDLYRKLRNTLRWMIGALAHYGSDDDAALEHASELERLMLHRLVEMDAQIRAAYQTYDYKRVVALLTPFMTSDLSAFYFDIRKDALYCEPPSSVKRKASLAVIERIFRCVTTWLAPILVFTAEEAWLARYPEAVSVHVESFPDIPSHWRDEALAKKWESVRDIRSVVTGALEIERAQKRIGSSLEAAPAVYVADGHMRAALDGVDFAEICIVSDIAIETGEGPSDAFRIPEVKGVAVAPRRAGGVKCARSWKYFDPATADPDYPDVTPRDAQALKELKALGRWSA</sequence>
<keyword evidence="5 10" id="KW-0067">ATP-binding</keyword>
<dbReference type="NCBIfam" id="TIGR00392">
    <property type="entry name" value="ileS"/>
    <property type="match status" value="1"/>
</dbReference>
<feature type="domain" description="Aminoacyl-tRNA synthetase class Ia" evidence="11">
    <location>
        <begin position="519"/>
        <end position="743"/>
    </location>
</feature>
<dbReference type="GO" id="GO:0002161">
    <property type="term" value="F:aminoacyl-tRNA deacylase activity"/>
    <property type="evidence" value="ECO:0007669"/>
    <property type="project" value="InterPro"/>
</dbReference>
<dbReference type="RefSeq" id="WP_154419729.1">
    <property type="nucleotide sequence ID" value="NZ_CP044331.1"/>
</dbReference>
<evidence type="ECO:0000256" key="10">
    <source>
        <dbReference type="HAMAP-Rule" id="MF_02002"/>
    </source>
</evidence>
<dbReference type="Pfam" id="PF00133">
    <property type="entry name" value="tRNA-synt_1"/>
    <property type="match status" value="2"/>
</dbReference>
<dbReference type="SUPFAM" id="SSF50677">
    <property type="entry name" value="ValRS/IleRS/LeuRS editing domain"/>
    <property type="match status" value="1"/>
</dbReference>
<dbReference type="InterPro" id="IPR002300">
    <property type="entry name" value="aa-tRNA-synth_Ia"/>
</dbReference>
<dbReference type="Gene3D" id="1.10.730.20">
    <property type="match status" value="1"/>
</dbReference>
<dbReference type="KEGG" id="mpar:F7D14_06130"/>
<dbReference type="GO" id="GO:0005524">
    <property type="term" value="F:ATP binding"/>
    <property type="evidence" value="ECO:0007669"/>
    <property type="project" value="UniProtKB-UniRule"/>
</dbReference>
<dbReference type="Gene3D" id="3.40.50.620">
    <property type="entry name" value="HUPs"/>
    <property type="match status" value="2"/>
</dbReference>
<dbReference type="InterPro" id="IPR009080">
    <property type="entry name" value="tRNAsynth_Ia_anticodon-bd"/>
</dbReference>
<dbReference type="SUPFAM" id="SSF52374">
    <property type="entry name" value="Nucleotidylyl transferase"/>
    <property type="match status" value="1"/>
</dbReference>
<evidence type="ECO:0000313" key="13">
    <source>
        <dbReference type="EMBL" id="QGM97092.1"/>
    </source>
</evidence>
<evidence type="ECO:0000256" key="6">
    <source>
        <dbReference type="ARBA" id="ARBA00022917"/>
    </source>
</evidence>
<evidence type="ECO:0000313" key="14">
    <source>
        <dbReference type="Proteomes" id="UP000422569"/>
    </source>
</evidence>
<keyword evidence="6 10" id="KW-0648">Protein biosynthesis</keyword>
<evidence type="ECO:0000256" key="4">
    <source>
        <dbReference type="ARBA" id="ARBA00022741"/>
    </source>
</evidence>
<comment type="domain">
    <text evidence="10">IleRS has two distinct active sites: one for aminoacylation and one for editing. The misactivated valine is translocated from the active site to the editing site, which sterically excludes the correctly activated isoleucine. The single editing site contains two valyl binding pockets, one specific for each substrate (Val-AMP or Val-tRNA(Ile)).</text>
</comment>
<dbReference type="CDD" id="cd07960">
    <property type="entry name" value="Anticodon_Ia_Ile_BEm"/>
    <property type="match status" value="1"/>
</dbReference>
<dbReference type="GO" id="GO:0004822">
    <property type="term" value="F:isoleucine-tRNA ligase activity"/>
    <property type="evidence" value="ECO:0007669"/>
    <property type="project" value="UniProtKB-UniRule"/>
</dbReference>
<comment type="subcellular location">
    <subcellularLocation>
        <location evidence="10">Cytoplasm</location>
    </subcellularLocation>
</comment>
<keyword evidence="7 10" id="KW-0030">Aminoacyl-tRNA synthetase</keyword>
<dbReference type="InterPro" id="IPR033708">
    <property type="entry name" value="Anticodon_Ile_BEm"/>
</dbReference>
<dbReference type="InterPro" id="IPR013155">
    <property type="entry name" value="M/V/L/I-tRNA-synth_anticd-bd"/>
</dbReference>
<dbReference type="InterPro" id="IPR014729">
    <property type="entry name" value="Rossmann-like_a/b/a_fold"/>
</dbReference>
<dbReference type="Pfam" id="PF08264">
    <property type="entry name" value="Anticodon_1"/>
    <property type="match status" value="1"/>
</dbReference>
<comment type="catalytic activity">
    <reaction evidence="9 10">
        <text>tRNA(Ile) + L-isoleucine + ATP = L-isoleucyl-tRNA(Ile) + AMP + diphosphate</text>
        <dbReference type="Rhea" id="RHEA:11060"/>
        <dbReference type="Rhea" id="RHEA-COMP:9666"/>
        <dbReference type="Rhea" id="RHEA-COMP:9695"/>
        <dbReference type="ChEBI" id="CHEBI:30616"/>
        <dbReference type="ChEBI" id="CHEBI:33019"/>
        <dbReference type="ChEBI" id="CHEBI:58045"/>
        <dbReference type="ChEBI" id="CHEBI:78442"/>
        <dbReference type="ChEBI" id="CHEBI:78528"/>
        <dbReference type="ChEBI" id="CHEBI:456215"/>
        <dbReference type="EC" id="6.1.1.5"/>
    </reaction>
</comment>
<dbReference type="Proteomes" id="UP000422569">
    <property type="component" value="Chromosome"/>
</dbReference>
<dbReference type="GO" id="GO:0005829">
    <property type="term" value="C:cytosol"/>
    <property type="evidence" value="ECO:0007669"/>
    <property type="project" value="TreeGrafter"/>
</dbReference>
<dbReference type="AlphaFoldDB" id="A0A6B8M4P3"/>
<dbReference type="EC" id="6.1.1.5" evidence="10"/>